<evidence type="ECO:0000313" key="13">
    <source>
        <dbReference type="EMBL" id="SEN22005.1"/>
    </source>
</evidence>
<reference evidence="13 14" key="1">
    <citation type="submission" date="2016-10" db="EMBL/GenBank/DDBJ databases">
        <authorList>
            <person name="de Groot N.N."/>
        </authorList>
    </citation>
    <scope>NUCLEOTIDE SEQUENCE [LARGE SCALE GENOMIC DNA]</scope>
    <source>
        <strain evidence="13 14">DSM 46701</strain>
    </source>
</reference>
<dbReference type="RefSeq" id="WP_170839848.1">
    <property type="nucleotide sequence ID" value="NZ_FOCQ01000007.1"/>
</dbReference>
<evidence type="ECO:0000256" key="8">
    <source>
        <dbReference type="ARBA" id="ARBA00022989"/>
    </source>
</evidence>
<keyword evidence="4 11" id="KW-1003">Cell membrane</keyword>
<comment type="similarity">
    <text evidence="2 11">Belongs to the protease PrsW family.</text>
</comment>
<name>A0A1H8ER95_9BACL</name>
<evidence type="ECO:0000313" key="14">
    <source>
        <dbReference type="Proteomes" id="UP000199695"/>
    </source>
</evidence>
<evidence type="ECO:0000256" key="9">
    <source>
        <dbReference type="ARBA" id="ARBA00023136"/>
    </source>
</evidence>
<evidence type="ECO:0000256" key="12">
    <source>
        <dbReference type="SAM" id="Phobius"/>
    </source>
</evidence>
<evidence type="ECO:0000256" key="3">
    <source>
        <dbReference type="ARBA" id="ARBA00018997"/>
    </source>
</evidence>
<evidence type="ECO:0000256" key="6">
    <source>
        <dbReference type="ARBA" id="ARBA00022692"/>
    </source>
</evidence>
<dbReference type="GO" id="GO:0008233">
    <property type="term" value="F:peptidase activity"/>
    <property type="evidence" value="ECO:0007669"/>
    <property type="project" value="UniProtKB-KW"/>
</dbReference>
<feature type="transmembrane region" description="Helical" evidence="12">
    <location>
        <begin position="164"/>
        <end position="180"/>
    </location>
</feature>
<feature type="transmembrane region" description="Helical" evidence="12">
    <location>
        <begin position="63"/>
        <end position="82"/>
    </location>
</feature>
<keyword evidence="5 11" id="KW-0645">Protease</keyword>
<evidence type="ECO:0000256" key="5">
    <source>
        <dbReference type="ARBA" id="ARBA00022670"/>
    </source>
</evidence>
<feature type="transmembrane region" description="Helical" evidence="12">
    <location>
        <begin position="128"/>
        <end position="152"/>
    </location>
</feature>
<accession>A0A1H8ER95</accession>
<gene>
    <name evidence="13" type="ORF">SAMN05444955_107128</name>
</gene>
<proteinExistence type="inferred from homology"/>
<keyword evidence="8 12" id="KW-1133">Transmembrane helix</keyword>
<comment type="function">
    <text evidence="11">Involved in the degradation of specific anti-sigma factors.</text>
</comment>
<evidence type="ECO:0000256" key="10">
    <source>
        <dbReference type="ARBA" id="ARBA00030345"/>
    </source>
</evidence>
<keyword evidence="14" id="KW-1185">Reference proteome</keyword>
<feature type="transmembrane region" description="Helical" evidence="12">
    <location>
        <begin position="186"/>
        <end position="202"/>
    </location>
</feature>
<dbReference type="PANTHER" id="PTHR36844:SF1">
    <property type="entry name" value="PROTEASE PRSW"/>
    <property type="match status" value="1"/>
</dbReference>
<evidence type="ECO:0000256" key="4">
    <source>
        <dbReference type="ARBA" id="ARBA00022475"/>
    </source>
</evidence>
<feature type="transmembrane region" description="Helical" evidence="12">
    <location>
        <begin position="103"/>
        <end position="122"/>
    </location>
</feature>
<feature type="transmembrane region" description="Helical" evidence="12">
    <location>
        <begin position="33"/>
        <end position="51"/>
    </location>
</feature>
<evidence type="ECO:0000256" key="7">
    <source>
        <dbReference type="ARBA" id="ARBA00022801"/>
    </source>
</evidence>
<keyword evidence="9 11" id="KW-0472">Membrane</keyword>
<feature type="transmembrane region" description="Helical" evidence="12">
    <location>
        <begin position="6"/>
        <end position="21"/>
    </location>
</feature>
<keyword evidence="6 12" id="KW-0812">Transmembrane</keyword>
<dbReference type="AlphaFoldDB" id="A0A1H8ER95"/>
<dbReference type="PANTHER" id="PTHR36844">
    <property type="entry name" value="PROTEASE PRSW"/>
    <property type="match status" value="1"/>
</dbReference>
<protein>
    <recommendedName>
        <fullName evidence="3 11">Protease PrsW</fullName>
        <ecNumber evidence="11">3.4.-.-</ecNumber>
    </recommendedName>
    <alternativeName>
        <fullName evidence="10 11">Protease responsible for activating sigma-W</fullName>
    </alternativeName>
</protein>
<comment type="subcellular location">
    <subcellularLocation>
        <location evidence="1">Cell membrane</location>
        <topology evidence="1">Multi-pass membrane protein</topology>
    </subcellularLocation>
</comment>
<dbReference type="Pfam" id="PF13367">
    <property type="entry name" value="PrsW-protease"/>
    <property type="match status" value="1"/>
</dbReference>
<evidence type="ECO:0000256" key="2">
    <source>
        <dbReference type="ARBA" id="ARBA00009165"/>
    </source>
</evidence>
<keyword evidence="7 11" id="KW-0378">Hydrolase</keyword>
<dbReference type="GO" id="GO:0005886">
    <property type="term" value="C:plasma membrane"/>
    <property type="evidence" value="ECO:0007669"/>
    <property type="project" value="UniProtKB-SubCell"/>
</dbReference>
<dbReference type="EC" id="3.4.-.-" evidence="11"/>
<sequence length="217" mass="24883">MLVLIFSAIIPAILLMIWIYTRDKINPEPKRQVLRLFIMGMIVPFPAALIERYLLICKANHDGIYEILFTAFFVAGVVEEFLKALFFQKGIYRHLEFDEPIDGVVYAAAISLGFAMVENIIYVSSFGLVVAFLRSVTAVPAHMFFGVIMGYYFSRAKMGLSPIYYAYLIPAFYHGVYDAFAMVDGFWGYVALILFLVFLMILSSRYIRKLRHAVVYE</sequence>
<dbReference type="PIRSF" id="PIRSF016933">
    <property type="entry name" value="PrsW"/>
    <property type="match status" value="1"/>
</dbReference>
<dbReference type="Proteomes" id="UP000199695">
    <property type="component" value="Unassembled WGS sequence"/>
</dbReference>
<dbReference type="InterPro" id="IPR023596">
    <property type="entry name" value="Peptidase_PrsW_arch/bac"/>
</dbReference>
<organism evidence="13 14">
    <name type="scientific">Lihuaxuella thermophila</name>
    <dbReference type="NCBI Taxonomy" id="1173111"/>
    <lineage>
        <taxon>Bacteria</taxon>
        <taxon>Bacillati</taxon>
        <taxon>Bacillota</taxon>
        <taxon>Bacilli</taxon>
        <taxon>Bacillales</taxon>
        <taxon>Thermoactinomycetaceae</taxon>
        <taxon>Lihuaxuella</taxon>
    </lineage>
</organism>
<dbReference type="GO" id="GO:0006508">
    <property type="term" value="P:proteolysis"/>
    <property type="evidence" value="ECO:0007669"/>
    <property type="project" value="UniProtKB-KW"/>
</dbReference>
<evidence type="ECO:0000256" key="1">
    <source>
        <dbReference type="ARBA" id="ARBA00004651"/>
    </source>
</evidence>
<evidence type="ECO:0000256" key="11">
    <source>
        <dbReference type="PIRNR" id="PIRNR016933"/>
    </source>
</evidence>
<dbReference type="EMBL" id="FOCQ01000007">
    <property type="protein sequence ID" value="SEN22005.1"/>
    <property type="molecule type" value="Genomic_DNA"/>
</dbReference>
<dbReference type="InterPro" id="IPR026898">
    <property type="entry name" value="PrsW"/>
</dbReference>